<evidence type="ECO:0000256" key="3">
    <source>
        <dbReference type="RuleBase" id="RU003476"/>
    </source>
</evidence>
<dbReference type="EMBL" id="CP021061">
    <property type="protein sequence ID" value="ARP58009.1"/>
    <property type="molecule type" value="Genomic_DNA"/>
</dbReference>
<dbReference type="PROSITE" id="PS51462">
    <property type="entry name" value="NUDIX"/>
    <property type="match status" value="1"/>
</dbReference>
<proteinExistence type="inferred from homology"/>
<dbReference type="PANTHER" id="PTHR43046:SF2">
    <property type="entry name" value="8-OXO-DGTP DIPHOSPHATASE-RELATED"/>
    <property type="match status" value="1"/>
</dbReference>
<evidence type="ECO:0000256" key="1">
    <source>
        <dbReference type="ARBA" id="ARBA00001946"/>
    </source>
</evidence>
<protein>
    <submittedName>
        <fullName evidence="5">NUDIX domain-containing protein</fullName>
    </submittedName>
</protein>
<name>A0A0Q0VVX6_BACTU</name>
<dbReference type="CDD" id="cd04677">
    <property type="entry name" value="NUDIX_Hydrolase"/>
    <property type="match status" value="1"/>
</dbReference>
<dbReference type="InterPro" id="IPR020476">
    <property type="entry name" value="Nudix_hydrolase"/>
</dbReference>
<sequence length="156" mass="17825">MTTNKDYIRYIRGKVGHDLIFLNFAGGIVYNERNEILLQKRGDRNEWGLPGGAMELGESLEETAKREIFEETGLNVEVEHLIGVYSKYSGEFPNGDKAQTITHCFQCKPIGGELTVDGIETLDLKYFPIDQIPKLFTKLHEDALEDWLSKRKGVFR</sequence>
<evidence type="ECO:0000256" key="2">
    <source>
        <dbReference type="ARBA" id="ARBA00022801"/>
    </source>
</evidence>
<dbReference type="GeneID" id="67466974"/>
<dbReference type="AlphaFoldDB" id="A0A0Q0VVX6"/>
<dbReference type="InterPro" id="IPR000086">
    <property type="entry name" value="NUDIX_hydrolase_dom"/>
</dbReference>
<evidence type="ECO:0000313" key="6">
    <source>
        <dbReference type="Proteomes" id="UP000194143"/>
    </source>
</evidence>
<dbReference type="PROSITE" id="PS00893">
    <property type="entry name" value="NUDIX_BOX"/>
    <property type="match status" value="1"/>
</dbReference>
<organism evidence="5 6">
    <name type="scientific">Bacillus thuringiensis</name>
    <dbReference type="NCBI Taxonomy" id="1428"/>
    <lineage>
        <taxon>Bacteria</taxon>
        <taxon>Bacillati</taxon>
        <taxon>Bacillota</taxon>
        <taxon>Bacilli</taxon>
        <taxon>Bacillales</taxon>
        <taxon>Bacillaceae</taxon>
        <taxon>Bacillus</taxon>
        <taxon>Bacillus cereus group</taxon>
    </lineage>
</organism>
<dbReference type="PRINTS" id="PR00502">
    <property type="entry name" value="NUDIXFAMILY"/>
</dbReference>
<dbReference type="Pfam" id="PF00293">
    <property type="entry name" value="NUDIX"/>
    <property type="match status" value="1"/>
</dbReference>
<keyword evidence="2 3" id="KW-0378">Hydrolase</keyword>
<dbReference type="Gene3D" id="3.90.79.10">
    <property type="entry name" value="Nucleoside Triphosphate Pyrophosphohydrolase"/>
    <property type="match status" value="1"/>
</dbReference>
<dbReference type="GO" id="GO:0016787">
    <property type="term" value="F:hydrolase activity"/>
    <property type="evidence" value="ECO:0007669"/>
    <property type="project" value="UniProtKB-KW"/>
</dbReference>
<dbReference type="InterPro" id="IPR015797">
    <property type="entry name" value="NUDIX_hydrolase-like_dom_sf"/>
</dbReference>
<evidence type="ECO:0000313" key="5">
    <source>
        <dbReference type="EMBL" id="ARP58009.1"/>
    </source>
</evidence>
<comment type="cofactor">
    <cofactor evidence="1">
        <name>Mg(2+)</name>
        <dbReference type="ChEBI" id="CHEBI:18420"/>
    </cofactor>
</comment>
<dbReference type="Proteomes" id="UP000194143">
    <property type="component" value="Chromosome"/>
</dbReference>
<feature type="domain" description="Nudix hydrolase" evidence="4">
    <location>
        <begin position="19"/>
        <end position="150"/>
    </location>
</feature>
<reference evidence="5 6" key="1">
    <citation type="submission" date="2017-04" db="EMBL/GenBank/DDBJ databases">
        <title>Complete Genome Sequence of Bacillus thuringiensis type Strain ATCC 10792.</title>
        <authorList>
            <person name="Oh D.-H."/>
            <person name="Park B.-J."/>
            <person name="Shuai W."/>
            <person name="Chelliah R."/>
        </authorList>
    </citation>
    <scope>NUCLEOTIDE SEQUENCE [LARGE SCALE GENOMIC DNA]</scope>
    <source>
        <strain evidence="5 6">ATCC 10792</strain>
    </source>
</reference>
<dbReference type="RefSeq" id="WP_000210489.1">
    <property type="nucleotide sequence ID" value="NZ_CABLCE010000001.1"/>
</dbReference>
<dbReference type="PANTHER" id="PTHR43046">
    <property type="entry name" value="GDP-MANNOSE MANNOSYL HYDROLASE"/>
    <property type="match status" value="1"/>
</dbReference>
<dbReference type="InterPro" id="IPR020084">
    <property type="entry name" value="NUDIX_hydrolase_CS"/>
</dbReference>
<comment type="similarity">
    <text evidence="3">Belongs to the Nudix hydrolase family.</text>
</comment>
<gene>
    <name evidence="5" type="ORF">CAB88_13445</name>
</gene>
<evidence type="ECO:0000259" key="4">
    <source>
        <dbReference type="PROSITE" id="PS51462"/>
    </source>
</evidence>
<accession>A0A0Q0VVX6</accession>
<keyword evidence="6" id="KW-1185">Reference proteome</keyword>
<dbReference type="SMR" id="A0A0Q0VVX6"/>
<dbReference type="SUPFAM" id="SSF55811">
    <property type="entry name" value="Nudix"/>
    <property type="match status" value="1"/>
</dbReference>